<dbReference type="CDD" id="cd16495">
    <property type="entry name" value="RING_CH-C4HC3_MARCH"/>
    <property type="match status" value="1"/>
</dbReference>
<dbReference type="GO" id="GO:0008270">
    <property type="term" value="F:zinc ion binding"/>
    <property type="evidence" value="ECO:0007669"/>
    <property type="project" value="UniProtKB-KW"/>
</dbReference>
<evidence type="ECO:0000256" key="3">
    <source>
        <dbReference type="ARBA" id="ARBA00022833"/>
    </source>
</evidence>
<dbReference type="InterPro" id="IPR011016">
    <property type="entry name" value="Znf_RING-CH"/>
</dbReference>
<feature type="transmembrane region" description="Helical" evidence="5">
    <location>
        <begin position="73"/>
        <end position="95"/>
    </location>
</feature>
<keyword evidence="3" id="KW-0862">Zinc</keyword>
<keyword evidence="5" id="KW-0812">Transmembrane</keyword>
<dbReference type="Pfam" id="PF12906">
    <property type="entry name" value="RINGv"/>
    <property type="match status" value="1"/>
</dbReference>
<feature type="region of interest" description="Disordered" evidence="4">
    <location>
        <begin position="172"/>
        <end position="196"/>
    </location>
</feature>
<keyword evidence="1" id="KW-0479">Metal-binding</keyword>
<dbReference type="PANTHER" id="PTHR46347">
    <property type="entry name" value="RING/FYVE/PHD ZINC FINGER SUPERFAMILY PROTEIN"/>
    <property type="match status" value="1"/>
</dbReference>
<evidence type="ECO:0000256" key="1">
    <source>
        <dbReference type="ARBA" id="ARBA00022723"/>
    </source>
</evidence>
<feature type="domain" description="RING-type" evidence="6">
    <location>
        <begin position="7"/>
        <end position="55"/>
    </location>
</feature>
<dbReference type="EMBL" id="MN738876">
    <property type="protein sequence ID" value="QHT29373.1"/>
    <property type="molecule type" value="Genomic_DNA"/>
</dbReference>
<feature type="domain" description="RING-CH-type" evidence="7">
    <location>
        <begin position="1"/>
        <end position="61"/>
    </location>
</feature>
<keyword evidence="2" id="KW-0863">Zinc-finger</keyword>
<dbReference type="InterPro" id="IPR013083">
    <property type="entry name" value="Znf_RING/FYVE/PHD"/>
</dbReference>
<dbReference type="AlphaFoldDB" id="A0A6C0ELP7"/>
<dbReference type="SUPFAM" id="SSF57850">
    <property type="entry name" value="RING/U-box"/>
    <property type="match status" value="1"/>
</dbReference>
<sequence length="247" mass="28698">MENEKQCRICLDTDRVEEMISPCLCNGSQRFIHRNCLNLWREQTQEAYHRCPTCHFRYRISRVWWGNLVTRPIVVGTVSLTGLVILGGVSGYCSASSYNTVYYWFHHMSYRTPHRLQTLFHALFWVGVPGLALFLRSLCNNNHGINVNPTVIDATANLLTNWPRRQPTVMINHYSSPPPPPPPSPEEKDEDRRRKRQRVARYESKSTFAWTVLIGGAISSVYHTYNWVYQRCLRLGTNAQELIENIN</sequence>
<dbReference type="Gene3D" id="3.30.40.10">
    <property type="entry name" value="Zinc/RING finger domain, C3HC4 (zinc finger)"/>
    <property type="match status" value="1"/>
</dbReference>
<evidence type="ECO:0000256" key="4">
    <source>
        <dbReference type="SAM" id="MobiDB-lite"/>
    </source>
</evidence>
<dbReference type="PANTHER" id="PTHR46347:SF1">
    <property type="entry name" value="RING_FYVE_PHD ZINC FINGER SUPERFAMILY PROTEIN"/>
    <property type="match status" value="1"/>
</dbReference>
<accession>A0A6C0ELP7</accession>
<evidence type="ECO:0000256" key="5">
    <source>
        <dbReference type="SAM" id="Phobius"/>
    </source>
</evidence>
<organism evidence="8">
    <name type="scientific">viral metagenome</name>
    <dbReference type="NCBI Taxonomy" id="1070528"/>
    <lineage>
        <taxon>unclassified sequences</taxon>
        <taxon>metagenomes</taxon>
        <taxon>organismal metagenomes</taxon>
    </lineage>
</organism>
<dbReference type="InterPro" id="IPR001841">
    <property type="entry name" value="Znf_RING"/>
</dbReference>
<name>A0A6C0ELP7_9ZZZZ</name>
<evidence type="ECO:0000256" key="2">
    <source>
        <dbReference type="ARBA" id="ARBA00022771"/>
    </source>
</evidence>
<proteinExistence type="predicted"/>
<feature type="transmembrane region" description="Helical" evidence="5">
    <location>
        <begin position="116"/>
        <end position="135"/>
    </location>
</feature>
<protein>
    <submittedName>
        <fullName evidence="8">Uncharacterized protein</fullName>
    </submittedName>
</protein>
<keyword evidence="5" id="KW-0472">Membrane</keyword>
<dbReference type="SMART" id="SM00744">
    <property type="entry name" value="RINGv"/>
    <property type="match status" value="1"/>
</dbReference>
<dbReference type="PROSITE" id="PS50089">
    <property type="entry name" value="ZF_RING_2"/>
    <property type="match status" value="1"/>
</dbReference>
<evidence type="ECO:0000259" key="7">
    <source>
        <dbReference type="PROSITE" id="PS51292"/>
    </source>
</evidence>
<evidence type="ECO:0000259" key="6">
    <source>
        <dbReference type="PROSITE" id="PS50089"/>
    </source>
</evidence>
<dbReference type="PROSITE" id="PS51292">
    <property type="entry name" value="ZF_RING_CH"/>
    <property type="match status" value="1"/>
</dbReference>
<reference evidence="8" key="1">
    <citation type="journal article" date="2020" name="Nature">
        <title>Giant virus diversity and host interactions through global metagenomics.</title>
        <authorList>
            <person name="Schulz F."/>
            <person name="Roux S."/>
            <person name="Paez-Espino D."/>
            <person name="Jungbluth S."/>
            <person name="Walsh D.A."/>
            <person name="Denef V.J."/>
            <person name="McMahon K.D."/>
            <person name="Konstantinidis K.T."/>
            <person name="Eloe-Fadrosh E.A."/>
            <person name="Kyrpides N.C."/>
            <person name="Woyke T."/>
        </authorList>
    </citation>
    <scope>NUCLEOTIDE SEQUENCE</scope>
    <source>
        <strain evidence="8">GVMAG-M-3300005589-24</strain>
    </source>
</reference>
<keyword evidence="5" id="KW-1133">Transmembrane helix</keyword>
<evidence type="ECO:0000313" key="8">
    <source>
        <dbReference type="EMBL" id="QHT29373.1"/>
    </source>
</evidence>